<reference evidence="3 4" key="1">
    <citation type="journal article" date="2009" name="Stand. Genomic Sci.">
        <title>Complete genome sequence of Catenulispora acidiphila type strain (ID 139908).</title>
        <authorList>
            <person name="Copeland A."/>
            <person name="Lapidus A."/>
            <person name="Glavina Del Rio T."/>
            <person name="Nolan M."/>
            <person name="Lucas S."/>
            <person name="Chen F."/>
            <person name="Tice H."/>
            <person name="Cheng J.F."/>
            <person name="Bruce D."/>
            <person name="Goodwin L."/>
            <person name="Pitluck S."/>
            <person name="Mikhailova N."/>
            <person name="Pati A."/>
            <person name="Ivanova N."/>
            <person name="Mavromatis K."/>
            <person name="Chen A."/>
            <person name="Palaniappan K."/>
            <person name="Chain P."/>
            <person name="Land M."/>
            <person name="Hauser L."/>
            <person name="Chang Y.J."/>
            <person name="Jeffries C.D."/>
            <person name="Chertkov O."/>
            <person name="Brettin T."/>
            <person name="Detter J.C."/>
            <person name="Han C."/>
            <person name="Ali Z."/>
            <person name="Tindall B.J."/>
            <person name="Goker M."/>
            <person name="Bristow J."/>
            <person name="Eisen J.A."/>
            <person name="Markowitz V."/>
            <person name="Hugenholtz P."/>
            <person name="Kyrpides N.C."/>
            <person name="Klenk H.P."/>
        </authorList>
    </citation>
    <scope>NUCLEOTIDE SEQUENCE [LARGE SCALE GENOMIC DNA]</scope>
    <source>
        <strain evidence="4">DSM 44928 / JCM 14897 / NBRC 102108 / NRRL B-24433 / ID139908</strain>
    </source>
</reference>
<sequence length="142" mass="14925">MAMVQVPPRAQRDAGAVRDGAPAAGPALAGVWLVIGGSLSVLLGVTGIAEDSLFHLAGGYAYRFDLTAWGWINLVIGVAVGIAGVGVLAGAPWARTAGLLTAAASLISQFMFIPYYPWWSISVMTLDLLAIWTLGRFDPVRR</sequence>
<dbReference type="HOGENOM" id="CLU_118603_0_0_11"/>
<dbReference type="STRING" id="479433.Caci_6533"/>
<dbReference type="InterPro" id="IPR055568">
    <property type="entry name" value="DUF7144"/>
</dbReference>
<dbReference type="AlphaFoldDB" id="C7PY91"/>
<dbReference type="KEGG" id="cai:Caci_6533"/>
<keyword evidence="4" id="KW-1185">Reference proteome</keyword>
<organism evidence="3 4">
    <name type="scientific">Catenulispora acidiphila (strain DSM 44928 / JCM 14897 / NBRC 102108 / NRRL B-24433 / ID139908)</name>
    <dbReference type="NCBI Taxonomy" id="479433"/>
    <lineage>
        <taxon>Bacteria</taxon>
        <taxon>Bacillati</taxon>
        <taxon>Actinomycetota</taxon>
        <taxon>Actinomycetes</taxon>
        <taxon>Catenulisporales</taxon>
        <taxon>Catenulisporaceae</taxon>
        <taxon>Catenulispora</taxon>
    </lineage>
</organism>
<dbReference type="Proteomes" id="UP000000851">
    <property type="component" value="Chromosome"/>
</dbReference>
<accession>C7PY91</accession>
<keyword evidence="1" id="KW-1133">Transmembrane helix</keyword>
<keyword evidence="1" id="KW-0812">Transmembrane</keyword>
<feature type="transmembrane region" description="Helical" evidence="1">
    <location>
        <begin position="68"/>
        <end position="89"/>
    </location>
</feature>
<feature type="transmembrane region" description="Helical" evidence="1">
    <location>
        <begin position="96"/>
        <end position="113"/>
    </location>
</feature>
<evidence type="ECO:0000256" key="1">
    <source>
        <dbReference type="SAM" id="Phobius"/>
    </source>
</evidence>
<evidence type="ECO:0000313" key="3">
    <source>
        <dbReference type="EMBL" id="ACU75381.1"/>
    </source>
</evidence>
<proteinExistence type="predicted"/>
<dbReference type="eggNOG" id="ENOG5032U2G">
    <property type="taxonomic scope" value="Bacteria"/>
</dbReference>
<dbReference type="InParanoid" id="C7PY91"/>
<evidence type="ECO:0000313" key="4">
    <source>
        <dbReference type="Proteomes" id="UP000000851"/>
    </source>
</evidence>
<dbReference type="EMBL" id="CP001700">
    <property type="protein sequence ID" value="ACU75381.1"/>
    <property type="molecule type" value="Genomic_DNA"/>
</dbReference>
<evidence type="ECO:0000259" key="2">
    <source>
        <dbReference type="Pfam" id="PF23636"/>
    </source>
</evidence>
<gene>
    <name evidence="3" type="ordered locus">Caci_6533</name>
</gene>
<dbReference type="Pfam" id="PF23636">
    <property type="entry name" value="DUF7144"/>
    <property type="match status" value="1"/>
</dbReference>
<protein>
    <recommendedName>
        <fullName evidence="2">DUF7144 domain-containing protein</fullName>
    </recommendedName>
</protein>
<feature type="domain" description="DUF7144" evidence="2">
    <location>
        <begin position="27"/>
        <end position="134"/>
    </location>
</feature>
<name>C7PY91_CATAD</name>
<feature type="transmembrane region" description="Helical" evidence="1">
    <location>
        <begin position="21"/>
        <end position="48"/>
    </location>
</feature>
<keyword evidence="1" id="KW-0472">Membrane</keyword>